<keyword evidence="9" id="KW-1185">Reference proteome</keyword>
<feature type="transmembrane region" description="Helical" evidence="7">
    <location>
        <begin position="198"/>
        <end position="220"/>
    </location>
</feature>
<dbReference type="AlphaFoldDB" id="A0A163Z304"/>
<dbReference type="GO" id="GO:0043190">
    <property type="term" value="C:ATP-binding cassette (ABC) transporter complex"/>
    <property type="evidence" value="ECO:0007669"/>
    <property type="project" value="InterPro"/>
</dbReference>
<dbReference type="RefSeq" id="WP_075511422.1">
    <property type="nucleotide sequence ID" value="NZ_CP089224.1"/>
</dbReference>
<dbReference type="EMBL" id="LWCI01000119">
    <property type="protein sequence ID" value="KZS61132.1"/>
    <property type="molecule type" value="Genomic_DNA"/>
</dbReference>
<dbReference type="InterPro" id="IPR051328">
    <property type="entry name" value="T7SS_ABC-Transporter"/>
</dbReference>
<evidence type="ECO:0000256" key="1">
    <source>
        <dbReference type="ARBA" id="ARBA00004651"/>
    </source>
</evidence>
<feature type="transmembrane region" description="Helical" evidence="7">
    <location>
        <begin position="48"/>
        <end position="68"/>
    </location>
</feature>
<comment type="caution">
    <text evidence="8">The sequence shown here is derived from an EMBL/GenBank/DDBJ whole genome shotgun (WGS) entry which is preliminary data.</text>
</comment>
<keyword evidence="3" id="KW-1003">Cell membrane</keyword>
<dbReference type="PANTHER" id="PTHR43077">
    <property type="entry name" value="TRANSPORT PERMEASE YVFS-RELATED"/>
    <property type="match status" value="1"/>
</dbReference>
<gene>
    <name evidence="8" type="ORF">A4G28_22025</name>
</gene>
<feature type="transmembrane region" description="Helical" evidence="7">
    <location>
        <begin position="164"/>
        <end position="186"/>
    </location>
</feature>
<dbReference type="NCBIfam" id="TIGR00025">
    <property type="entry name" value="Mtu_efflux"/>
    <property type="match status" value="1"/>
</dbReference>
<sequence length="288" mass="31037">MSAAATVPTPAPAVEGFSQTVEKLNQSTLRQWRVLISRLFLRTSIGELFTTAGAPVVFMVGFYIPFAIPWNHFVGGASSGVASNLGQYITPLVTLQAISFAAIGSGFRAATDSLLGVNRRFSSMPIAPVTPVLARATVSVYRCSIGLAVSLACGYVIGFRFHRGALYIVGFCVLVLAIGAVLSFGTDLLGTVTKNPDAMLPLLTLPILIFGLLSVGLMPLRLFPRWIHPFVRNQPISQFVEAMRALAGDTTKRVLPVTWPVMAPTLAWIVGFTLFLVPMSIVVLSRRR</sequence>
<organism evidence="8 9">
    <name type="scientific">Mycobacterium ostraviense</name>
    <dbReference type="NCBI Taxonomy" id="2738409"/>
    <lineage>
        <taxon>Bacteria</taxon>
        <taxon>Bacillati</taxon>
        <taxon>Actinomycetota</taxon>
        <taxon>Actinomycetes</taxon>
        <taxon>Mycobacteriales</taxon>
        <taxon>Mycobacteriaceae</taxon>
        <taxon>Mycobacterium</taxon>
    </lineage>
</organism>
<evidence type="ECO:0000256" key="3">
    <source>
        <dbReference type="ARBA" id="ARBA00022475"/>
    </source>
</evidence>
<evidence type="ECO:0000256" key="6">
    <source>
        <dbReference type="ARBA" id="ARBA00023136"/>
    </source>
</evidence>
<feature type="transmembrane region" description="Helical" evidence="7">
    <location>
        <begin position="265"/>
        <end position="284"/>
    </location>
</feature>
<protein>
    <submittedName>
        <fullName evidence="8">Antibiotic ABC transporter permease</fullName>
    </submittedName>
</protein>
<evidence type="ECO:0000256" key="7">
    <source>
        <dbReference type="SAM" id="Phobius"/>
    </source>
</evidence>
<dbReference type="PIRSF" id="PIRSF006648">
    <property type="entry name" value="DrrB"/>
    <property type="match status" value="1"/>
</dbReference>
<evidence type="ECO:0000256" key="5">
    <source>
        <dbReference type="ARBA" id="ARBA00022989"/>
    </source>
</evidence>
<keyword evidence="5 7" id="KW-1133">Transmembrane helix</keyword>
<accession>A0A163Z304</accession>
<comment type="subcellular location">
    <subcellularLocation>
        <location evidence="1">Cell membrane</location>
        <topology evidence="1">Multi-pass membrane protein</topology>
    </subcellularLocation>
</comment>
<evidence type="ECO:0000313" key="8">
    <source>
        <dbReference type="EMBL" id="KZS61132.1"/>
    </source>
</evidence>
<feature type="transmembrane region" description="Helical" evidence="7">
    <location>
        <begin position="132"/>
        <end position="158"/>
    </location>
</feature>
<dbReference type="GO" id="GO:0140359">
    <property type="term" value="F:ABC-type transporter activity"/>
    <property type="evidence" value="ECO:0007669"/>
    <property type="project" value="InterPro"/>
</dbReference>
<dbReference type="InterPro" id="IPR004377">
    <property type="entry name" value="ABC_transpt_DrrB/DrrC"/>
</dbReference>
<dbReference type="PANTHER" id="PTHR43077:SF8">
    <property type="entry name" value="DOXORUBICIN RESISTANCE ABC TRANSPORTER PERMEASE PROTEIN DRRB"/>
    <property type="match status" value="1"/>
</dbReference>
<keyword evidence="6 7" id="KW-0472">Membrane</keyword>
<evidence type="ECO:0000256" key="4">
    <source>
        <dbReference type="ARBA" id="ARBA00022692"/>
    </source>
</evidence>
<name>A0A163Z304_9MYCO</name>
<evidence type="ECO:0000256" key="2">
    <source>
        <dbReference type="ARBA" id="ARBA00007783"/>
    </source>
</evidence>
<evidence type="ECO:0000313" key="9">
    <source>
        <dbReference type="Proteomes" id="UP000077342"/>
    </source>
</evidence>
<dbReference type="GO" id="GO:1900753">
    <property type="term" value="P:doxorubicin transport"/>
    <property type="evidence" value="ECO:0007669"/>
    <property type="project" value="InterPro"/>
</dbReference>
<proteinExistence type="inferred from homology"/>
<feature type="transmembrane region" description="Helical" evidence="7">
    <location>
        <begin position="88"/>
        <end position="111"/>
    </location>
</feature>
<reference evidence="9" key="1">
    <citation type="submission" date="2016-04" db="EMBL/GenBank/DDBJ databases">
        <authorList>
            <person name="Strapagiel D."/>
            <person name="Borowka P."/>
            <person name="Marciniak B."/>
            <person name="Bakula Z."/>
            <person name="Van Ingen J."/>
            <person name="Safianowska A."/>
            <person name="Dziadek J."/>
            <person name="Jagielski T."/>
        </authorList>
    </citation>
    <scope>NUCLEOTIDE SEQUENCE [LARGE SCALE GENOMIC DNA]</scope>
    <source>
        <strain evidence="9">1010001458</strain>
    </source>
</reference>
<dbReference type="Proteomes" id="UP000077342">
    <property type="component" value="Unassembled WGS sequence"/>
</dbReference>
<comment type="similarity">
    <text evidence="2">Belongs to the ABC-2 integral membrane protein family.</text>
</comment>
<dbReference type="InterPro" id="IPR000412">
    <property type="entry name" value="ABC_2_transport"/>
</dbReference>
<dbReference type="GO" id="GO:0046677">
    <property type="term" value="P:response to antibiotic"/>
    <property type="evidence" value="ECO:0007669"/>
    <property type="project" value="InterPro"/>
</dbReference>
<dbReference type="GO" id="GO:0043215">
    <property type="term" value="P:daunorubicin transport"/>
    <property type="evidence" value="ECO:0007669"/>
    <property type="project" value="InterPro"/>
</dbReference>
<keyword evidence="4 7" id="KW-0812">Transmembrane</keyword>